<gene>
    <name evidence="1" type="ORF">SRABI133_01471</name>
</gene>
<reference evidence="1" key="1">
    <citation type="submission" date="2021-11" db="EMBL/GenBank/DDBJ databases">
        <authorList>
            <person name="Bulgarelli D."/>
        </authorList>
    </citation>
    <scope>NUCLEOTIDE SEQUENCE</scope>
    <source>
        <strain evidence="1">Bi133</strain>
    </source>
</reference>
<comment type="caution">
    <text evidence="1">The sequence shown here is derived from an EMBL/GenBank/DDBJ whole genome shotgun (WGS) entry which is preliminary data.</text>
</comment>
<evidence type="ECO:0000313" key="2">
    <source>
        <dbReference type="Proteomes" id="UP000789326"/>
    </source>
</evidence>
<name>A0A9W4PCS2_9BACI</name>
<dbReference type="Proteomes" id="UP000789326">
    <property type="component" value="Unassembled WGS sequence"/>
</dbReference>
<organism evidence="1 2">
    <name type="scientific">Peribacillus simplex</name>
    <dbReference type="NCBI Taxonomy" id="1478"/>
    <lineage>
        <taxon>Bacteria</taxon>
        <taxon>Bacillati</taxon>
        <taxon>Bacillota</taxon>
        <taxon>Bacilli</taxon>
        <taxon>Bacillales</taxon>
        <taxon>Bacillaceae</taxon>
        <taxon>Peribacillus</taxon>
    </lineage>
</organism>
<proteinExistence type="predicted"/>
<dbReference type="AlphaFoldDB" id="A0A9W4PCS2"/>
<dbReference type="EMBL" id="CAKKMG010000013">
    <property type="protein sequence ID" value="CAH0182932.1"/>
    <property type="molecule type" value="Genomic_DNA"/>
</dbReference>
<sequence length="640" mass="71231">MVQSITSGKPVSSPIEVKGSVSLKNGQILIGKVNKVFPDQTAEVQIGHQKMIANLEIPLRTGERYWFQVKHPIEGGVVLKALDSPDLNVSGLKGTAAQLIAHLGMTPEPAATKLAEYLLTNRLPITKETFQSALQWLKAAEAAEAVLPVIKSMFIQQLPFVKDVFDALFTQSKGEPFHKLLSDFKQQLQDIGAVTRTAVKLMEVLDSLHVVKQNQLQQNGLQNLVATWLDPDSTPEMKSGAFSLLQKTGLIPKGITESVFLKNLMDGAVARSGMAKNSVIDKLHQGLQLLSGAKNSAFAKVEEIETTINRILNGHDHEGANLPADIHSIQRKNISAEKLFPLAFQLLQSAFTEATAKKEKDGKIEVNDLIGYLNMDTEQIEESKGKAAELLFQSLNKLPEAQYVRINEKLVISHVLETELQTIDFTNGPSVAHQLKEMTKVLGLQLEHALINLSGEDMKEFPNDLETLKPLLLKLLNEQIPASIKEMAEQILNRITAQQILSQENGPIQNLLLTLPVNLGSIQTDLTLQWRERKTKDGKIDPDYCRVLFYLELERLKETIVDMQVQNRIIKVMVINGHGAVLEEAACQYFDMLRENLGKMDYRLSGVSFVKPENEKERDLRVKPIPFSEAGPYSGVDIRI</sequence>
<accession>A0A9W4PCS2</accession>
<evidence type="ECO:0000313" key="1">
    <source>
        <dbReference type="EMBL" id="CAH0182932.1"/>
    </source>
</evidence>
<protein>
    <submittedName>
        <fullName evidence="1">Uncharacterized protein</fullName>
    </submittedName>
</protein>